<evidence type="ECO:0000313" key="13">
    <source>
        <dbReference type="Proteomes" id="UP000234239"/>
    </source>
</evidence>
<accession>A0A109REQ2</accession>
<dbReference type="PANTHER" id="PTHR43808:SF31">
    <property type="entry name" value="N-ACETYL-L-CITRULLINE DEACETYLASE"/>
    <property type="match status" value="1"/>
</dbReference>
<evidence type="ECO:0000256" key="3">
    <source>
        <dbReference type="ARBA" id="ARBA00022670"/>
    </source>
</evidence>
<dbReference type="Proteomes" id="UP000069912">
    <property type="component" value="Chromosome"/>
</dbReference>
<dbReference type="GO" id="GO:0006508">
    <property type="term" value="P:proteolysis"/>
    <property type="evidence" value="ECO:0007669"/>
    <property type="project" value="UniProtKB-KW"/>
</dbReference>
<dbReference type="GO" id="GO:0008777">
    <property type="term" value="F:acetylornithine deacetylase activity"/>
    <property type="evidence" value="ECO:0007669"/>
    <property type="project" value="TreeGrafter"/>
</dbReference>
<evidence type="ECO:0000256" key="5">
    <source>
        <dbReference type="ARBA" id="ARBA00022801"/>
    </source>
</evidence>
<dbReference type="GO" id="GO:0008237">
    <property type="term" value="F:metallopeptidase activity"/>
    <property type="evidence" value="ECO:0007669"/>
    <property type="project" value="UniProtKB-KW"/>
</dbReference>
<dbReference type="NCBIfam" id="TIGR01887">
    <property type="entry name" value="dipeptidaselike"/>
    <property type="match status" value="1"/>
</dbReference>
<proteinExistence type="inferred from homology"/>
<dbReference type="KEGG" id="asan:AWM72_02240"/>
<dbReference type="GO" id="GO:0008270">
    <property type="term" value="F:zinc ion binding"/>
    <property type="evidence" value="ECO:0007669"/>
    <property type="project" value="InterPro"/>
</dbReference>
<evidence type="ECO:0000313" key="11">
    <source>
        <dbReference type="EMBL" id="PKZ21617.1"/>
    </source>
</evidence>
<dbReference type="InterPro" id="IPR010964">
    <property type="entry name" value="M20A_pepV-rel"/>
</dbReference>
<dbReference type="GO" id="GO:0016805">
    <property type="term" value="F:dipeptidase activity"/>
    <property type="evidence" value="ECO:0007669"/>
    <property type="project" value="UniProtKB-KW"/>
</dbReference>
<keyword evidence="7" id="KW-0224">Dipeptidase</keyword>
<comment type="similarity">
    <text evidence="2">Belongs to the peptidase M20A family.</text>
</comment>
<reference evidence="12" key="2">
    <citation type="submission" date="2016-01" db="EMBL/GenBank/DDBJ databases">
        <title>Six Aerococcus type strain genome sequencing and assembly using PacBio and Illumina Hiseq.</title>
        <authorList>
            <person name="Carkaci D."/>
            <person name="Dargis R."/>
            <person name="Nielsen X.C."/>
            <person name="Skovgaard O."/>
            <person name="Fuursted K."/>
            <person name="Christensen J.J."/>
        </authorList>
    </citation>
    <scope>NUCLEOTIDE SEQUENCE [LARGE SCALE GENOMIC DNA]</scope>
    <source>
        <strain evidence="12">CCUG43001</strain>
    </source>
</reference>
<dbReference type="Pfam" id="PF01546">
    <property type="entry name" value="Peptidase_M20"/>
    <property type="match status" value="1"/>
</dbReference>
<evidence type="ECO:0000313" key="10">
    <source>
        <dbReference type="EMBL" id="AMB93655.1"/>
    </source>
</evidence>
<dbReference type="GO" id="GO:0006526">
    <property type="term" value="P:L-arginine biosynthetic process"/>
    <property type="evidence" value="ECO:0007669"/>
    <property type="project" value="TreeGrafter"/>
</dbReference>
<feature type="domain" description="Peptidase M20 dimerisation" evidence="9">
    <location>
        <begin position="252"/>
        <end position="355"/>
    </location>
</feature>
<evidence type="ECO:0000256" key="1">
    <source>
        <dbReference type="ARBA" id="ARBA00001947"/>
    </source>
</evidence>
<organism evidence="10 12">
    <name type="scientific">Aerococcus sanguinicola</name>
    <dbReference type="NCBI Taxonomy" id="119206"/>
    <lineage>
        <taxon>Bacteria</taxon>
        <taxon>Bacillati</taxon>
        <taxon>Bacillota</taxon>
        <taxon>Bacilli</taxon>
        <taxon>Lactobacillales</taxon>
        <taxon>Aerococcaceae</taxon>
        <taxon>Aerococcus</taxon>
    </lineage>
</organism>
<sequence>MLAINYDAYFEDLLAELKALVRIPSVRDEATASSEAPYGQEIRRALDYMTALAQAEGLTVQNYANEAIAIDLPGQLATPYRIDVVSHLDVVQAGSHWTRPAFEAVEEDGKLYGRGVNDMKRSCLLVFYAMKIIQDYKIPLRNQLRLVYGSDEETEMLDLEPYLRQAGQPDFAFTPDGVFPVCVGEFGAITWEFSHDLADYGPILELSGGEGANVVPSRAQARLAGDYRAILQAYLDQKDWPGQVSYRDGETHLSLDGKGAHASEPQLGINAISRLFQTLGEALDLESFSDLDRLFSPSDGSGVGIAYASPEMGPLTFNLGQLDFRAQTGIKLAVDCRFPNGSHSDELKQKIQTRLPDWQIQASFDVPVTLEDPDRPAIQTLSKTFAQHFPEESQTPLIGKAVSYSKKVGNCISFGSNFQKDPEVAHQADEYVEIDSLIPLLKLYTESLIKLGQAKEL</sequence>
<keyword evidence="5" id="KW-0378">Hydrolase</keyword>
<evidence type="ECO:0000256" key="4">
    <source>
        <dbReference type="ARBA" id="ARBA00022723"/>
    </source>
</evidence>
<reference evidence="10 12" key="1">
    <citation type="journal article" date="2016" name="Genome Announc.">
        <title>Complete Genome Sequences of Aerococcus christensenii CCUG 28831T, Aerococcus sanguinicola CCUG 43001T, Aerococcus urinae CCUG 36881T, Aerococcus urinaeequi CCUG 28094T, Aerococcus urinaehominis CCUG 42038 BT, and Aerococcus viridans CCUG 4311T.</title>
        <authorList>
            <person name="Carkaci D."/>
            <person name="Dargis R."/>
            <person name="Nielsen X.C."/>
            <person name="Skovgaard O."/>
            <person name="Fuursted K."/>
            <person name="Christensen J.J."/>
        </authorList>
    </citation>
    <scope>NUCLEOTIDE SEQUENCE [LARGE SCALE GENOMIC DNA]</scope>
    <source>
        <strain evidence="10 12">CCUG43001</strain>
    </source>
</reference>
<evidence type="ECO:0000256" key="2">
    <source>
        <dbReference type="ARBA" id="ARBA00006247"/>
    </source>
</evidence>
<dbReference type="SUPFAM" id="SSF53187">
    <property type="entry name" value="Zn-dependent exopeptidases"/>
    <property type="match status" value="1"/>
</dbReference>
<evidence type="ECO:0000256" key="8">
    <source>
        <dbReference type="ARBA" id="ARBA00023049"/>
    </source>
</evidence>
<keyword evidence="3" id="KW-0645">Protease</keyword>
<protein>
    <submittedName>
        <fullName evidence="11">Peptidase M20</fullName>
    </submittedName>
</protein>
<evidence type="ECO:0000259" key="9">
    <source>
        <dbReference type="Pfam" id="PF07687"/>
    </source>
</evidence>
<evidence type="ECO:0000313" key="12">
    <source>
        <dbReference type="Proteomes" id="UP000069912"/>
    </source>
</evidence>
<dbReference type="Gene3D" id="3.30.70.360">
    <property type="match status" value="2"/>
</dbReference>
<dbReference type="InterPro" id="IPR050072">
    <property type="entry name" value="Peptidase_M20A"/>
</dbReference>
<dbReference type="Proteomes" id="UP000234239">
    <property type="component" value="Unassembled WGS sequence"/>
</dbReference>
<evidence type="ECO:0000256" key="7">
    <source>
        <dbReference type="ARBA" id="ARBA00022997"/>
    </source>
</evidence>
<dbReference type="RefSeq" id="WP_067972537.1">
    <property type="nucleotide sequence ID" value="NZ_CAJHKM010000004.1"/>
</dbReference>
<reference evidence="11 13" key="3">
    <citation type="submission" date="2017-12" db="EMBL/GenBank/DDBJ databases">
        <title>Phylogenetic diversity of female urinary microbiome.</title>
        <authorList>
            <person name="Thomas-White K."/>
            <person name="Wolfe A.J."/>
        </authorList>
    </citation>
    <scope>NUCLEOTIDE SEQUENCE [LARGE SCALE GENOMIC DNA]</scope>
    <source>
        <strain evidence="11 13">UMB0139</strain>
    </source>
</reference>
<gene>
    <name evidence="10" type="ORF">AWM72_02240</name>
    <name evidence="11" type="ORF">CYJ28_06855</name>
</gene>
<dbReference type="EMBL" id="CP014160">
    <property type="protein sequence ID" value="AMB93655.1"/>
    <property type="molecule type" value="Genomic_DNA"/>
</dbReference>
<dbReference type="EMBL" id="PKGY01000003">
    <property type="protein sequence ID" value="PKZ21617.1"/>
    <property type="molecule type" value="Genomic_DNA"/>
</dbReference>
<dbReference type="InterPro" id="IPR036264">
    <property type="entry name" value="Bact_exopeptidase_dim_dom"/>
</dbReference>
<dbReference type="Pfam" id="PF07687">
    <property type="entry name" value="M20_dimer"/>
    <property type="match status" value="1"/>
</dbReference>
<name>A0A109REQ2_9LACT</name>
<evidence type="ECO:0000256" key="6">
    <source>
        <dbReference type="ARBA" id="ARBA00022833"/>
    </source>
</evidence>
<dbReference type="GeneID" id="92902886"/>
<dbReference type="InterPro" id="IPR002933">
    <property type="entry name" value="Peptidase_M20"/>
</dbReference>
<keyword evidence="6" id="KW-0862">Zinc</keyword>
<dbReference type="PANTHER" id="PTHR43808">
    <property type="entry name" value="ACETYLORNITHINE DEACETYLASE"/>
    <property type="match status" value="1"/>
</dbReference>
<dbReference type="SUPFAM" id="SSF55031">
    <property type="entry name" value="Bacterial exopeptidase dimerisation domain"/>
    <property type="match status" value="1"/>
</dbReference>
<dbReference type="OrthoDB" id="9761532at2"/>
<keyword evidence="8" id="KW-0482">Metalloprotease</keyword>
<keyword evidence="4" id="KW-0479">Metal-binding</keyword>
<dbReference type="AlphaFoldDB" id="A0A109REQ2"/>
<dbReference type="InterPro" id="IPR011650">
    <property type="entry name" value="Peptidase_M20_dimer"/>
</dbReference>
<comment type="cofactor">
    <cofactor evidence="1">
        <name>Zn(2+)</name>
        <dbReference type="ChEBI" id="CHEBI:29105"/>
    </cofactor>
</comment>
<dbReference type="Gene3D" id="3.40.630.10">
    <property type="entry name" value="Zn peptidases"/>
    <property type="match status" value="1"/>
</dbReference>
<keyword evidence="12" id="KW-1185">Reference proteome</keyword>